<evidence type="ECO:0000256" key="1">
    <source>
        <dbReference type="ARBA" id="ARBA00001412"/>
    </source>
</evidence>
<dbReference type="InterPro" id="IPR006102">
    <property type="entry name" value="Ig-like_GH2"/>
</dbReference>
<feature type="binding site" evidence="10">
    <location>
        <position position="476"/>
    </location>
    <ligand>
        <name>Mg(2+)</name>
        <dbReference type="ChEBI" id="CHEBI:18420"/>
        <label>1</label>
    </ligand>
</feature>
<organism evidence="12 13">
    <name type="scientific">Klebsiella quasivariicola</name>
    <dbReference type="NCBI Taxonomy" id="2026240"/>
    <lineage>
        <taxon>Bacteria</taxon>
        <taxon>Pseudomonadati</taxon>
        <taxon>Pseudomonadota</taxon>
        <taxon>Gammaproteobacteria</taxon>
        <taxon>Enterobacterales</taxon>
        <taxon>Enterobacteriaceae</taxon>
        <taxon>Klebsiella/Raoultella group</taxon>
        <taxon>Klebsiella</taxon>
        <taxon>Klebsiella pneumoniae complex</taxon>
    </lineage>
</organism>
<feature type="active site" description="Proton donor" evidence="10">
    <location>
        <position position="521"/>
    </location>
</feature>
<feature type="binding site" evidence="10">
    <location>
        <position position="664"/>
    </location>
    <ligand>
        <name>Na(+)</name>
        <dbReference type="ChEBI" id="CHEBI:29101"/>
    </ligand>
</feature>
<evidence type="ECO:0000259" key="11">
    <source>
        <dbReference type="SMART" id="SM01038"/>
    </source>
</evidence>
<dbReference type="InterPro" id="IPR050347">
    <property type="entry name" value="Bact_Beta-galactosidase"/>
</dbReference>
<dbReference type="InterPro" id="IPR036156">
    <property type="entry name" value="Beta-gal/glucu_dom_sf"/>
</dbReference>
<dbReference type="EC" id="3.2.1.23" evidence="3 10"/>
<dbReference type="PROSITE" id="PS00608">
    <property type="entry name" value="GLYCOSYL_HYDROL_F2_2"/>
    <property type="match status" value="1"/>
</dbReference>
<feature type="binding site" evidence="10">
    <location>
        <position position="664"/>
    </location>
    <ligand>
        <name>substrate</name>
    </ligand>
</feature>
<dbReference type="InterPro" id="IPR014718">
    <property type="entry name" value="GH-type_carb-bd"/>
</dbReference>
<evidence type="ECO:0000256" key="6">
    <source>
        <dbReference type="ARBA" id="ARBA00022842"/>
    </source>
</evidence>
<feature type="binding site" evidence="10">
    <location>
        <position position="260"/>
    </location>
    <ligand>
        <name>Na(+)</name>
        <dbReference type="ChEBI" id="CHEBI:29101"/>
    </ligand>
</feature>
<dbReference type="Gene3D" id="2.60.40.10">
    <property type="entry name" value="Immunoglobulins"/>
    <property type="match status" value="2"/>
</dbReference>
<evidence type="ECO:0000256" key="3">
    <source>
        <dbReference type="ARBA" id="ARBA00012756"/>
    </source>
</evidence>
<dbReference type="Gene3D" id="3.20.20.80">
    <property type="entry name" value="Glycosidases"/>
    <property type="match status" value="1"/>
</dbReference>
<protein>
    <recommendedName>
        <fullName evidence="3 10">Beta-galactosidase</fullName>
        <shortName evidence="10">Beta-gal</shortName>
        <ecNumber evidence="3 10">3.2.1.23</ecNumber>
    </recommendedName>
    <alternativeName>
        <fullName evidence="9 10">Lactase</fullName>
    </alternativeName>
</protein>
<dbReference type="Pfam" id="PF02837">
    <property type="entry name" value="Glyco_hydro_2_N"/>
    <property type="match status" value="1"/>
</dbReference>
<comment type="cofactor">
    <cofactor evidence="10">
        <name>Mg(2+)</name>
        <dbReference type="ChEBI" id="CHEBI:18420"/>
    </cofactor>
    <text evidence="10">Binds 2 magnesium ions per monomer.</text>
</comment>
<evidence type="ECO:0000256" key="7">
    <source>
        <dbReference type="ARBA" id="ARBA00023053"/>
    </source>
</evidence>
<feature type="active site" description="Nucleophile" evidence="10">
    <location>
        <position position="597"/>
    </location>
</feature>
<feature type="binding site" evidence="10">
    <location>
        <position position="657"/>
    </location>
    <ligand>
        <name>Mg(2+)</name>
        <dbReference type="ChEBI" id="CHEBI:18420"/>
        <label>2</label>
    </ligand>
</feature>
<dbReference type="HAMAP" id="MF_01687">
    <property type="entry name" value="Beta_gal"/>
    <property type="match status" value="1"/>
</dbReference>
<evidence type="ECO:0000256" key="9">
    <source>
        <dbReference type="ARBA" id="ARBA00032230"/>
    </source>
</evidence>
<comment type="similarity">
    <text evidence="2 10">Belongs to the glycosyl hydrolase 2 family.</text>
</comment>
<evidence type="ECO:0000256" key="4">
    <source>
        <dbReference type="ARBA" id="ARBA00022723"/>
    </source>
</evidence>
<comment type="subunit">
    <text evidence="10">Homotetramer.</text>
</comment>
<dbReference type="SUPFAM" id="SSF49785">
    <property type="entry name" value="Galactose-binding domain-like"/>
    <property type="match status" value="1"/>
</dbReference>
<sequence>MFKIRQKIALWPRFRDRLLISYPVRLLEKTNYPITLIILFSERHFSDLLGIHMQIYDTGHGHVPDFHAILAREDWQNQTITHLNRLPAHPAFASWRDELAARDEQPSPYRRQLDGEWQFAYARSPFAVDAQWLTQDLPDSRSTPVPSNWQMEGYDAPIYTNVRYPIDTTPPRVPEENPTGCYSLHVTVEDTWCENGQTQIIFDGVNSAFHLWCNGVWVGYSQDSRLPAAFDLSPFLRPGDNRLCVMVMRWSAGSWLEDQDMWRMSGIFRSVWLLNKPHQRLTDVQLMPTLDALYRDGTLQVRATVDATEAALAGLSVGVSLWRGEEQVAAGRQPLGTPTVDERGHYAERVDFSLAVAAPAHWSAETPNCYRAVVTLWRGDELLEAEAWDIGFRRIEIADGLLRLNGKPLLIRGVNRHEHHHLRGQVVTEADMVQDILLMKQNNFNAVRCSHYPNAPRWYELCNRYGLYVVDEANIETHGMVPMNRLSDDPAWLPAFSARVTRMVQSNRNHPCIIIWSLGNESGGGGNHEALYHWLKRNDPSRPVQYEGGGADTTATDIICPMYARVERDQPIPAVPKWGIKKWISLPGEQRPLILCEYAHAMGNSLGNFADYWQAFREYPRLQGGFIWDWADQAIRKTFADGSVGWAYGGDFGDKPNDRQFCMNGLVFPDRTPHPSLVEAKHAQQYFQFTLLSTSPLRVRITSEYLFRETDNEVLRWQVQSAGETLYHGNQTLALPPEGSDEITLLDSLTLPAGARAVWLTLEVTQPKATAWSEAEHHVAWHQFPLPAPLALPERPAPTSAPDLIVSDEAWQIRAGSQCWTVDRLTGLLSHWSVNGQEQLLTPLRDQFIRAPLDNDIGVSEVERIDPNAWVERWKSAGLFNLEARCVQCDAQRLANETLVDCRWHYLRGEEVVIVSHWRMHFTADGTLRLAVDGERAETLPPLPRVGLHFQVADQQAPVSWLGLGPHENYPDRRSSACFARWEQPLAAMTTPYIFPTENGLRCDTQALDWGRWHVSGHFHFSVQPWSTRQLMETDHWHKMQAEDGVWITLDGLHMGVGGDDSWTPSVLPQWLLTETRWQYEVSLRCL</sequence>
<comment type="caution">
    <text evidence="12">The sequence shown here is derived from an EMBL/GenBank/DDBJ whole genome shotgun (WGS) entry which is preliminary data.</text>
</comment>
<feature type="binding site" evidence="10">
    <location>
        <position position="478"/>
    </location>
    <ligand>
        <name>Mg(2+)</name>
        <dbReference type="ChEBI" id="CHEBI:18420"/>
        <label>1</label>
    </ligand>
</feature>
<dbReference type="SUPFAM" id="SSF49303">
    <property type="entry name" value="beta-Galactosidase/glucuronidase domain"/>
    <property type="match status" value="2"/>
</dbReference>
<evidence type="ECO:0000256" key="10">
    <source>
        <dbReference type="HAMAP-Rule" id="MF_01687"/>
    </source>
</evidence>
<dbReference type="InterPro" id="IPR006104">
    <property type="entry name" value="Glyco_hydro_2_N"/>
</dbReference>
<dbReference type="Pfam" id="PF16353">
    <property type="entry name" value="LacZ_4"/>
    <property type="match status" value="1"/>
</dbReference>
<dbReference type="PANTHER" id="PTHR46323:SF2">
    <property type="entry name" value="BETA-GALACTOSIDASE"/>
    <property type="match status" value="1"/>
</dbReference>
<feature type="site" description="Transition state stabilizer" evidence="10">
    <location>
        <position position="417"/>
    </location>
</feature>
<dbReference type="Gene3D" id="2.60.120.260">
    <property type="entry name" value="Galactose-binding domain-like"/>
    <property type="match status" value="1"/>
</dbReference>
<comment type="cofactor">
    <cofactor evidence="10">
        <name>Na(+)</name>
        <dbReference type="ChEBI" id="CHEBI:29101"/>
    </cofactor>
    <text evidence="10">Binds 1 sodium ion per monomer.</text>
</comment>
<dbReference type="Gene3D" id="2.70.98.10">
    <property type="match status" value="1"/>
</dbReference>
<dbReference type="InterPro" id="IPR023933">
    <property type="entry name" value="Glyco_hydro_2_beta_Galsidase"/>
</dbReference>
<keyword evidence="6 10" id="KW-0460">Magnesium</keyword>
<dbReference type="InterPro" id="IPR023230">
    <property type="entry name" value="Glyco_hydro_2_CS"/>
</dbReference>
<dbReference type="EMBL" id="UJYZ02000004">
    <property type="protein sequence ID" value="VVJ58412.1"/>
    <property type="molecule type" value="Genomic_DNA"/>
</dbReference>
<dbReference type="InterPro" id="IPR008979">
    <property type="entry name" value="Galactose-bd-like_sf"/>
</dbReference>
<dbReference type="Pfam" id="PF00703">
    <property type="entry name" value="Glyco_hydro_2"/>
    <property type="match status" value="1"/>
</dbReference>
<dbReference type="PROSITE" id="PS00719">
    <property type="entry name" value="GLYCOSYL_HYDROL_F2_1"/>
    <property type="match status" value="1"/>
</dbReference>
<dbReference type="PANTHER" id="PTHR46323">
    <property type="entry name" value="BETA-GALACTOSIDASE"/>
    <property type="match status" value="1"/>
</dbReference>
<dbReference type="InterPro" id="IPR032312">
    <property type="entry name" value="LacZ_4"/>
</dbReference>
<accession>A0ABY6WU36</accession>
<keyword evidence="4 10" id="KW-0479">Metal-binding</keyword>
<comment type="catalytic activity">
    <reaction evidence="1 10">
        <text>Hydrolysis of terminal non-reducing beta-D-galactose residues in beta-D-galactosides.</text>
        <dbReference type="EC" id="3.2.1.23"/>
    </reaction>
</comment>
<keyword evidence="5 10" id="KW-0378">Hydrolase</keyword>
<feature type="binding site" evidence="10">
    <location>
        <position position="661"/>
    </location>
    <ligand>
        <name>Na(+)</name>
        <dbReference type="ChEBI" id="CHEBI:29101"/>
    </ligand>
</feature>
<dbReference type="SUPFAM" id="SSF74650">
    <property type="entry name" value="Galactose mutarotase-like"/>
    <property type="match status" value="1"/>
</dbReference>
<dbReference type="SMART" id="SM01038">
    <property type="entry name" value="Bgal_small_N"/>
    <property type="match status" value="1"/>
</dbReference>
<evidence type="ECO:0000313" key="13">
    <source>
        <dbReference type="Proteomes" id="UP000259400"/>
    </source>
</evidence>
<dbReference type="InterPro" id="IPR004199">
    <property type="entry name" value="B-gal_small/dom_5"/>
</dbReference>
<dbReference type="Proteomes" id="UP000259400">
    <property type="component" value="Unassembled WGS sequence"/>
</dbReference>
<dbReference type="Pfam" id="PF02836">
    <property type="entry name" value="Glyco_hydro_2_C"/>
    <property type="match status" value="1"/>
</dbReference>
<feature type="domain" description="Beta galactosidase small chain/" evidence="11">
    <location>
        <begin position="812"/>
        <end position="1085"/>
    </location>
</feature>
<feature type="binding site" evidence="10">
    <location>
        <position position="521"/>
    </location>
    <ligand>
        <name>Mg(2+)</name>
        <dbReference type="ChEBI" id="CHEBI:18420"/>
        <label>1</label>
    </ligand>
</feature>
<dbReference type="InterPro" id="IPR006101">
    <property type="entry name" value="Glyco_hydro_2"/>
</dbReference>
<dbReference type="InterPro" id="IPR011013">
    <property type="entry name" value="Gal_mutarotase_sf_dom"/>
</dbReference>
<feature type="binding site" evidence="10">
    <location>
        <position position="521"/>
    </location>
    <ligand>
        <name>substrate</name>
    </ligand>
</feature>
<dbReference type="InterPro" id="IPR017853">
    <property type="entry name" value="GH"/>
</dbReference>
<evidence type="ECO:0000256" key="8">
    <source>
        <dbReference type="ARBA" id="ARBA00023295"/>
    </source>
</evidence>
<proteinExistence type="inferred from homology"/>
<feature type="binding site" evidence="10">
    <location>
        <begin position="597"/>
        <end position="600"/>
    </location>
    <ligand>
        <name>substrate</name>
    </ligand>
</feature>
<dbReference type="InterPro" id="IPR006103">
    <property type="entry name" value="Glyco_hydro_2_cat"/>
</dbReference>
<dbReference type="Pfam" id="PF02929">
    <property type="entry name" value="Bgal_small_N"/>
    <property type="match status" value="1"/>
</dbReference>
<keyword evidence="7 10" id="KW-0915">Sodium</keyword>
<dbReference type="InterPro" id="IPR013783">
    <property type="entry name" value="Ig-like_fold"/>
</dbReference>
<feature type="binding site" evidence="10">
    <location>
        <position position="161"/>
    </location>
    <ligand>
        <name>substrate</name>
    </ligand>
</feature>
<evidence type="ECO:0000256" key="5">
    <source>
        <dbReference type="ARBA" id="ARBA00022801"/>
    </source>
</evidence>
<evidence type="ECO:0000256" key="2">
    <source>
        <dbReference type="ARBA" id="ARBA00007401"/>
    </source>
</evidence>
<dbReference type="NCBIfam" id="NF007074">
    <property type="entry name" value="PRK09525.1"/>
    <property type="match status" value="1"/>
</dbReference>
<reference evidence="12 13" key="1">
    <citation type="submission" date="2019-09" db="EMBL/GenBank/DDBJ databases">
        <authorList>
            <consortium name="Pathogen Informatics"/>
        </authorList>
    </citation>
    <scope>NUCLEOTIDE SEQUENCE [LARGE SCALE GENOMIC DNA]</scope>
    <source>
        <strain evidence="12 13">EuSCAPE_IL010</strain>
    </source>
</reference>
<feature type="binding site" evidence="10">
    <location>
        <position position="260"/>
    </location>
    <ligand>
        <name>substrate</name>
    </ligand>
</feature>
<dbReference type="GO" id="GO:0004565">
    <property type="term" value="F:beta-galactosidase activity"/>
    <property type="evidence" value="ECO:0007669"/>
    <property type="project" value="UniProtKB-EC"/>
</dbReference>
<dbReference type="PRINTS" id="PR00132">
    <property type="entry name" value="GLHYDRLASE2"/>
</dbReference>
<dbReference type="InterPro" id="IPR023232">
    <property type="entry name" value="Glyco_hydro_2_AS"/>
</dbReference>
<dbReference type="SUPFAM" id="SSF51445">
    <property type="entry name" value="(Trans)glycosidases"/>
    <property type="match status" value="1"/>
</dbReference>
<feature type="site" description="Transition state stabilizer" evidence="10">
    <location>
        <position position="451"/>
    </location>
</feature>
<evidence type="ECO:0000313" key="12">
    <source>
        <dbReference type="EMBL" id="VVJ58412.1"/>
    </source>
</evidence>
<keyword evidence="8 10" id="KW-0326">Glycosidase</keyword>
<feature type="binding site" evidence="10">
    <location>
        <position position="1063"/>
    </location>
    <ligand>
        <name>substrate</name>
    </ligand>
</feature>
<gene>
    <name evidence="12" type="primary">lacZ_1</name>
    <name evidence="10" type="synonym">lacZ</name>
    <name evidence="12" type="ORF">SAMEA3538468_01432</name>
</gene>
<name>A0ABY6WU36_9ENTR</name>
<keyword evidence="13" id="KW-1185">Reference proteome</keyword>